<gene>
    <name evidence="1" type="ORF">TKK_008159</name>
</gene>
<organism evidence="1 2">
    <name type="scientific">Trichogramma kaykai</name>
    <dbReference type="NCBI Taxonomy" id="54128"/>
    <lineage>
        <taxon>Eukaryota</taxon>
        <taxon>Metazoa</taxon>
        <taxon>Ecdysozoa</taxon>
        <taxon>Arthropoda</taxon>
        <taxon>Hexapoda</taxon>
        <taxon>Insecta</taxon>
        <taxon>Pterygota</taxon>
        <taxon>Neoptera</taxon>
        <taxon>Endopterygota</taxon>
        <taxon>Hymenoptera</taxon>
        <taxon>Apocrita</taxon>
        <taxon>Proctotrupomorpha</taxon>
        <taxon>Chalcidoidea</taxon>
        <taxon>Trichogrammatidae</taxon>
        <taxon>Trichogramma</taxon>
    </lineage>
</organism>
<accession>A0ABD2WXY4</accession>
<keyword evidence="2" id="KW-1185">Reference proteome</keyword>
<sequence length="222" mass="23967">MPTARTAPLQDVCCAWRSRPASAGAGDSFATRSTVTYGANHTGLPCHACDARGPGSLAPLSWFHGALAALFPRVPSGPAFQLPRRAGELVPAVTLEDLKGAQSRIKELSAPGPDGVPNMALKLAVAVRPDIFLRVYTMCLETGVFPSSWKRQRLVLLPKPGKPPDEPSSYRPLCILDTAGKILERIICDRLKAFTERPGGLSERQYCFRKGRSTIDAIEDVT</sequence>
<protein>
    <recommendedName>
        <fullName evidence="3">Reverse transcriptase domain-containing protein</fullName>
    </recommendedName>
</protein>
<dbReference type="PANTHER" id="PTHR19446">
    <property type="entry name" value="REVERSE TRANSCRIPTASES"/>
    <property type="match status" value="1"/>
</dbReference>
<proteinExistence type="predicted"/>
<evidence type="ECO:0008006" key="3">
    <source>
        <dbReference type="Google" id="ProtNLM"/>
    </source>
</evidence>
<evidence type="ECO:0000313" key="2">
    <source>
        <dbReference type="Proteomes" id="UP001627154"/>
    </source>
</evidence>
<dbReference type="EMBL" id="JBJJXI010000060">
    <property type="protein sequence ID" value="KAL3397921.1"/>
    <property type="molecule type" value="Genomic_DNA"/>
</dbReference>
<comment type="caution">
    <text evidence="1">The sequence shown here is derived from an EMBL/GenBank/DDBJ whole genome shotgun (WGS) entry which is preliminary data.</text>
</comment>
<reference evidence="1 2" key="1">
    <citation type="journal article" date="2024" name="bioRxiv">
        <title>A reference genome for Trichogramma kaykai: A tiny desert-dwelling parasitoid wasp with competing sex-ratio distorters.</title>
        <authorList>
            <person name="Culotta J."/>
            <person name="Lindsey A.R."/>
        </authorList>
    </citation>
    <scope>NUCLEOTIDE SEQUENCE [LARGE SCALE GENOMIC DNA]</scope>
    <source>
        <strain evidence="1 2">KSX58</strain>
    </source>
</reference>
<name>A0ABD2WXY4_9HYME</name>
<dbReference type="AlphaFoldDB" id="A0ABD2WXY4"/>
<dbReference type="Proteomes" id="UP001627154">
    <property type="component" value="Unassembled WGS sequence"/>
</dbReference>
<evidence type="ECO:0000313" key="1">
    <source>
        <dbReference type="EMBL" id="KAL3397921.1"/>
    </source>
</evidence>